<evidence type="ECO:0000313" key="21">
    <source>
        <dbReference type="EMBL" id="APF19678.1"/>
    </source>
</evidence>
<dbReference type="GO" id="GO:0071949">
    <property type="term" value="F:FAD binding"/>
    <property type="evidence" value="ECO:0007669"/>
    <property type="project" value="InterPro"/>
</dbReference>
<dbReference type="Pfam" id="PF01565">
    <property type="entry name" value="FAD_binding_4"/>
    <property type="match status" value="1"/>
</dbReference>
<dbReference type="InterPro" id="IPR006094">
    <property type="entry name" value="Oxid_FAD_bind_N"/>
</dbReference>
<evidence type="ECO:0000256" key="13">
    <source>
        <dbReference type="ARBA" id="ARBA00022984"/>
    </source>
</evidence>
<evidence type="ECO:0000256" key="9">
    <source>
        <dbReference type="ARBA" id="ARBA00022630"/>
    </source>
</evidence>
<dbReference type="Proteomes" id="UP000183868">
    <property type="component" value="Chromosome"/>
</dbReference>
<accession>H1XYH6</accession>
<dbReference type="SUPFAM" id="SSF56194">
    <property type="entry name" value="Uridine diphospho-N-Acetylenolpyruvylglucosamine reductase, MurB, C-terminal domain"/>
    <property type="match status" value="1"/>
</dbReference>
<dbReference type="AlphaFoldDB" id="H1XYH6"/>
<dbReference type="InParanoid" id="H1XYH6"/>
<dbReference type="SUPFAM" id="SSF56176">
    <property type="entry name" value="FAD-binding/transporter-associated domain-like"/>
    <property type="match status" value="1"/>
</dbReference>
<dbReference type="InterPro" id="IPR011601">
    <property type="entry name" value="MurB_C"/>
</dbReference>
<dbReference type="InterPro" id="IPR016169">
    <property type="entry name" value="FAD-bd_PCMH_sub2"/>
</dbReference>
<keyword evidence="15 19" id="KW-0131">Cell cycle</keyword>
<gene>
    <name evidence="19 21" type="primary">murB</name>
    <name evidence="21" type="ORF">Cabys_2930</name>
    <name evidence="22" type="ORF">Calab_0141</name>
</gene>
<dbReference type="InterPro" id="IPR036318">
    <property type="entry name" value="FAD-bd_PCMH-like_sf"/>
</dbReference>
<dbReference type="GO" id="GO:0008360">
    <property type="term" value="P:regulation of cell shape"/>
    <property type="evidence" value="ECO:0007669"/>
    <property type="project" value="UniProtKB-KW"/>
</dbReference>
<evidence type="ECO:0000256" key="12">
    <source>
        <dbReference type="ARBA" id="ARBA00022960"/>
    </source>
</evidence>
<comment type="cofactor">
    <cofactor evidence="1 19">
        <name>FAD</name>
        <dbReference type="ChEBI" id="CHEBI:57692"/>
    </cofactor>
</comment>
<dbReference type="InterPro" id="IPR016166">
    <property type="entry name" value="FAD-bd_PCMH"/>
</dbReference>
<keyword evidence="23" id="KW-1185">Reference proteome</keyword>
<dbReference type="InterPro" id="IPR016167">
    <property type="entry name" value="FAD-bd_PCMH_sub1"/>
</dbReference>
<dbReference type="EMBL" id="CM001402">
    <property type="protein sequence ID" value="EHO39794.1"/>
    <property type="molecule type" value="Genomic_DNA"/>
</dbReference>
<comment type="function">
    <text evidence="2 19">Cell wall formation.</text>
</comment>
<comment type="subcellular location">
    <subcellularLocation>
        <location evidence="3 19">Cytoplasm</location>
    </subcellularLocation>
</comment>
<evidence type="ECO:0000256" key="6">
    <source>
        <dbReference type="ARBA" id="ARBA00015188"/>
    </source>
</evidence>
<keyword evidence="12 19" id="KW-0133">Cell shape</keyword>
<dbReference type="PaxDb" id="880073-Calab_0141"/>
<dbReference type="EC" id="1.3.1.98" evidence="5 19"/>
<feature type="active site" evidence="19">
    <location>
        <position position="324"/>
    </location>
</feature>
<dbReference type="HOGENOM" id="CLU_035304_1_1_0"/>
<organism evidence="22 23">
    <name type="scientific">Caldithrix abyssi DSM 13497</name>
    <dbReference type="NCBI Taxonomy" id="880073"/>
    <lineage>
        <taxon>Bacteria</taxon>
        <taxon>Pseudomonadati</taxon>
        <taxon>Calditrichota</taxon>
        <taxon>Calditrichia</taxon>
        <taxon>Calditrichales</taxon>
        <taxon>Calditrichaceae</taxon>
        <taxon>Caldithrix</taxon>
    </lineage>
</organism>
<dbReference type="GO" id="GO:0008762">
    <property type="term" value="F:UDP-N-acetylmuramate dehydrogenase activity"/>
    <property type="evidence" value="ECO:0007669"/>
    <property type="project" value="UniProtKB-UniRule"/>
</dbReference>
<dbReference type="OrthoDB" id="9804753at2"/>
<evidence type="ECO:0000256" key="7">
    <source>
        <dbReference type="ARBA" id="ARBA00022490"/>
    </source>
</evidence>
<comment type="similarity">
    <text evidence="19">Belongs to the MurB family.</text>
</comment>
<evidence type="ECO:0000256" key="11">
    <source>
        <dbReference type="ARBA" id="ARBA00022857"/>
    </source>
</evidence>
<evidence type="ECO:0000259" key="20">
    <source>
        <dbReference type="PROSITE" id="PS51387"/>
    </source>
</evidence>
<keyword evidence="9 19" id="KW-0285">Flavoprotein</keyword>
<comment type="caution">
    <text evidence="19">Lacks conserved residue(s) required for the propagation of feature annotation.</text>
</comment>
<dbReference type="EMBL" id="CP018099">
    <property type="protein sequence ID" value="APF19678.1"/>
    <property type="molecule type" value="Genomic_DNA"/>
</dbReference>
<evidence type="ECO:0000256" key="16">
    <source>
        <dbReference type="ARBA" id="ARBA00023316"/>
    </source>
</evidence>
<keyword evidence="11 19" id="KW-0521">NADP</keyword>
<evidence type="ECO:0000256" key="8">
    <source>
        <dbReference type="ARBA" id="ARBA00022618"/>
    </source>
</evidence>
<dbReference type="STRING" id="880073.Cabys_2930"/>
<dbReference type="Proteomes" id="UP000004671">
    <property type="component" value="Chromosome"/>
</dbReference>
<dbReference type="eggNOG" id="COG0812">
    <property type="taxonomic scope" value="Bacteria"/>
</dbReference>
<protein>
    <recommendedName>
        <fullName evidence="6 19">UDP-N-acetylenolpyruvoylglucosamine reductase</fullName>
        <ecNumber evidence="5 19">1.3.1.98</ecNumber>
    </recommendedName>
    <alternativeName>
        <fullName evidence="17 19">UDP-N-acetylmuramate dehydrogenase</fullName>
    </alternativeName>
</protein>
<name>H1XYH6_CALAY</name>
<evidence type="ECO:0000313" key="22">
    <source>
        <dbReference type="EMBL" id="EHO39794.1"/>
    </source>
</evidence>
<dbReference type="Gene3D" id="3.30.465.10">
    <property type="match status" value="1"/>
</dbReference>
<dbReference type="InterPro" id="IPR036635">
    <property type="entry name" value="MurB_C_sf"/>
</dbReference>
<evidence type="ECO:0000256" key="10">
    <source>
        <dbReference type="ARBA" id="ARBA00022827"/>
    </source>
</evidence>
<evidence type="ECO:0000313" key="23">
    <source>
        <dbReference type="Proteomes" id="UP000004671"/>
    </source>
</evidence>
<keyword evidence="16 19" id="KW-0961">Cell wall biogenesis/degradation</keyword>
<keyword evidence="13 19" id="KW-0573">Peptidoglycan synthesis</keyword>
<dbReference type="Pfam" id="PF02873">
    <property type="entry name" value="MurB_C"/>
    <property type="match status" value="1"/>
</dbReference>
<dbReference type="PANTHER" id="PTHR21071:SF4">
    <property type="entry name" value="UDP-N-ACETYLENOLPYRUVOYLGLUCOSAMINE REDUCTASE"/>
    <property type="match status" value="1"/>
</dbReference>
<evidence type="ECO:0000256" key="4">
    <source>
        <dbReference type="ARBA" id="ARBA00004752"/>
    </source>
</evidence>
<dbReference type="GO" id="GO:0009252">
    <property type="term" value="P:peptidoglycan biosynthetic process"/>
    <property type="evidence" value="ECO:0007669"/>
    <property type="project" value="UniProtKB-UniRule"/>
</dbReference>
<dbReference type="PROSITE" id="PS51387">
    <property type="entry name" value="FAD_PCMH"/>
    <property type="match status" value="1"/>
</dbReference>
<dbReference type="KEGG" id="caby:Cabys_2930"/>
<keyword evidence="10 19" id="KW-0274">FAD</keyword>
<dbReference type="GO" id="GO:0005829">
    <property type="term" value="C:cytosol"/>
    <property type="evidence" value="ECO:0007669"/>
    <property type="project" value="TreeGrafter"/>
</dbReference>
<dbReference type="Gene3D" id="3.90.78.10">
    <property type="entry name" value="UDP-N-acetylenolpyruvoylglucosamine reductase, C-terminal domain"/>
    <property type="match status" value="1"/>
</dbReference>
<proteinExistence type="inferred from homology"/>
<comment type="catalytic activity">
    <reaction evidence="18 19">
        <text>UDP-N-acetyl-alpha-D-muramate + NADP(+) = UDP-N-acetyl-3-O-(1-carboxyvinyl)-alpha-D-glucosamine + NADPH + H(+)</text>
        <dbReference type="Rhea" id="RHEA:12248"/>
        <dbReference type="ChEBI" id="CHEBI:15378"/>
        <dbReference type="ChEBI" id="CHEBI:57783"/>
        <dbReference type="ChEBI" id="CHEBI:58349"/>
        <dbReference type="ChEBI" id="CHEBI:68483"/>
        <dbReference type="ChEBI" id="CHEBI:70757"/>
        <dbReference type="EC" id="1.3.1.98"/>
    </reaction>
</comment>
<evidence type="ECO:0000256" key="14">
    <source>
        <dbReference type="ARBA" id="ARBA00023002"/>
    </source>
</evidence>
<evidence type="ECO:0000256" key="15">
    <source>
        <dbReference type="ARBA" id="ARBA00023306"/>
    </source>
</evidence>
<evidence type="ECO:0000256" key="17">
    <source>
        <dbReference type="ARBA" id="ARBA00031026"/>
    </source>
</evidence>
<evidence type="ECO:0000256" key="3">
    <source>
        <dbReference type="ARBA" id="ARBA00004496"/>
    </source>
</evidence>
<evidence type="ECO:0000256" key="18">
    <source>
        <dbReference type="ARBA" id="ARBA00048914"/>
    </source>
</evidence>
<feature type="active site" description="Proton donor" evidence="19">
    <location>
        <position position="243"/>
    </location>
</feature>
<dbReference type="InterPro" id="IPR003170">
    <property type="entry name" value="MurB"/>
</dbReference>
<dbReference type="HAMAP" id="MF_00037">
    <property type="entry name" value="MurB"/>
    <property type="match status" value="1"/>
</dbReference>
<keyword evidence="14 19" id="KW-0560">Oxidoreductase</keyword>
<reference evidence="22 23" key="1">
    <citation type="submission" date="2011-09" db="EMBL/GenBank/DDBJ databases">
        <title>The permanent draft genome of Caldithrix abyssi DSM 13497.</title>
        <authorList>
            <consortium name="US DOE Joint Genome Institute (JGI-PGF)"/>
            <person name="Lucas S."/>
            <person name="Han J."/>
            <person name="Lapidus A."/>
            <person name="Bruce D."/>
            <person name="Goodwin L."/>
            <person name="Pitluck S."/>
            <person name="Peters L."/>
            <person name="Kyrpides N."/>
            <person name="Mavromatis K."/>
            <person name="Ivanova N."/>
            <person name="Mikhailova N."/>
            <person name="Chertkov O."/>
            <person name="Detter J.C."/>
            <person name="Tapia R."/>
            <person name="Han C."/>
            <person name="Land M."/>
            <person name="Hauser L."/>
            <person name="Markowitz V."/>
            <person name="Cheng J.-F."/>
            <person name="Hugenholtz P."/>
            <person name="Woyke T."/>
            <person name="Wu D."/>
            <person name="Spring S."/>
            <person name="Brambilla E."/>
            <person name="Klenk H.-P."/>
            <person name="Eisen J.A."/>
        </authorList>
    </citation>
    <scope>NUCLEOTIDE SEQUENCE [LARGE SCALE GENOMIC DNA]</scope>
    <source>
        <strain evidence="22 23">DSM 13497</strain>
    </source>
</reference>
<dbReference type="PANTHER" id="PTHR21071">
    <property type="entry name" value="UDP-N-ACETYLENOLPYRUVOYLGLUCOSAMINE REDUCTASE"/>
    <property type="match status" value="1"/>
</dbReference>
<sequence length="333" mass="37152">MNVFIKTALKMGLNVLTDFPLAPLTTFGIGGPAKYYLKVHTAQQLMDAMRLARQFDLPFKVLGQASNVLISDAGYNGLIIHNHSAHFEELPAADDLKPPVFPRFPELFEVNAKDCRPLLLRIASGMRLSALIRAMHRQNMLGLEWFAGIPATTGGALYMNAHGGPCFFGDFVHSARLFDGRQVKSVDASYFRFAYDYSILHQTGEIVLDVVLYGWQGPVDRAKQFYKWWASQKRIQPQTSAGCIFQNLDEQDRQRLNLPTSSVGYFIDRVLGVKGVRKGGAIISNAHAAFIENTGKARASDVLFLINLIKNEALNKTGVRLKLEIELIGFDEM</sequence>
<evidence type="ECO:0000256" key="2">
    <source>
        <dbReference type="ARBA" id="ARBA00003921"/>
    </source>
</evidence>
<dbReference type="UniPathway" id="UPA00219"/>
<evidence type="ECO:0000256" key="19">
    <source>
        <dbReference type="HAMAP-Rule" id="MF_00037"/>
    </source>
</evidence>
<evidence type="ECO:0000313" key="24">
    <source>
        <dbReference type="Proteomes" id="UP000183868"/>
    </source>
</evidence>
<keyword evidence="8 19" id="KW-0132">Cell division</keyword>
<dbReference type="GO" id="GO:0051301">
    <property type="term" value="P:cell division"/>
    <property type="evidence" value="ECO:0007669"/>
    <property type="project" value="UniProtKB-KW"/>
</dbReference>
<evidence type="ECO:0000256" key="5">
    <source>
        <dbReference type="ARBA" id="ARBA00012518"/>
    </source>
</evidence>
<dbReference type="FunCoup" id="H1XYH6">
    <property type="interactions" value="479"/>
</dbReference>
<feature type="domain" description="FAD-binding PCMH-type" evidence="20">
    <location>
        <begin position="28"/>
        <end position="217"/>
    </location>
</feature>
<keyword evidence="7 19" id="KW-0963">Cytoplasm</keyword>
<dbReference type="Gene3D" id="3.30.43.10">
    <property type="entry name" value="Uridine Diphospho-n-acetylenolpyruvylglucosamine Reductase, domain 2"/>
    <property type="match status" value="1"/>
</dbReference>
<comment type="pathway">
    <text evidence="4 19">Cell wall biogenesis; peptidoglycan biosynthesis.</text>
</comment>
<dbReference type="RefSeq" id="WP_006926677.1">
    <property type="nucleotide sequence ID" value="NZ_CP018099.1"/>
</dbReference>
<dbReference type="GO" id="GO:0071555">
    <property type="term" value="P:cell wall organization"/>
    <property type="evidence" value="ECO:0007669"/>
    <property type="project" value="UniProtKB-KW"/>
</dbReference>
<reference evidence="21 24" key="2">
    <citation type="submission" date="2016-11" db="EMBL/GenBank/DDBJ databases">
        <title>Genomic analysis of Caldithrix abyssi and proposal of a novel bacterial phylum Caldithrichaeota.</title>
        <authorList>
            <person name="Kublanov I."/>
            <person name="Sigalova O."/>
            <person name="Gavrilov S."/>
            <person name="Lebedinsky A."/>
            <person name="Ivanova N."/>
            <person name="Daum C."/>
            <person name="Reddy T."/>
            <person name="Klenk H.P."/>
            <person name="Goker M."/>
            <person name="Reva O."/>
            <person name="Miroshnichenko M."/>
            <person name="Kyprides N."/>
            <person name="Woyke T."/>
            <person name="Gelfand M."/>
        </authorList>
    </citation>
    <scope>NUCLEOTIDE SEQUENCE [LARGE SCALE GENOMIC DNA]</scope>
    <source>
        <strain evidence="21 24">LF13</strain>
    </source>
</reference>
<evidence type="ECO:0000256" key="1">
    <source>
        <dbReference type="ARBA" id="ARBA00001974"/>
    </source>
</evidence>